<dbReference type="EMBL" id="UAUF01000011">
    <property type="protein sequence ID" value="SPZ06066.1"/>
    <property type="molecule type" value="Genomic_DNA"/>
</dbReference>
<dbReference type="GO" id="GO:0004341">
    <property type="term" value="F:gluconolactonase activity"/>
    <property type="evidence" value="ECO:0007669"/>
    <property type="project" value="UniProtKB-EC"/>
</dbReference>
<dbReference type="Gene3D" id="2.120.10.30">
    <property type="entry name" value="TolB, C-terminal domain"/>
    <property type="match status" value="1"/>
</dbReference>
<evidence type="ECO:0000256" key="2">
    <source>
        <dbReference type="PIRSR" id="PIRSR605511-1"/>
    </source>
</evidence>
<dbReference type="Proteomes" id="UP000250443">
    <property type="component" value="Unassembled WGS sequence"/>
</dbReference>
<feature type="active site" description="Proton donor/acceptor" evidence="2">
    <location>
        <position position="211"/>
    </location>
</feature>
<dbReference type="InterPro" id="IPR005511">
    <property type="entry name" value="SMP-30"/>
</dbReference>
<evidence type="ECO:0000256" key="1">
    <source>
        <dbReference type="ARBA" id="ARBA00008853"/>
    </source>
</evidence>
<dbReference type="InterPro" id="IPR011042">
    <property type="entry name" value="6-blade_b-propeller_TolB-like"/>
</dbReference>
<comment type="cofactor">
    <cofactor evidence="3">
        <name>Zn(2+)</name>
        <dbReference type="ChEBI" id="CHEBI:29105"/>
    </cofactor>
    <text evidence="3">Binds 1 divalent metal cation per subunit.</text>
</comment>
<feature type="binding site" evidence="3">
    <location>
        <position position="211"/>
    </location>
    <ligand>
        <name>a divalent metal cation</name>
        <dbReference type="ChEBI" id="CHEBI:60240"/>
    </ligand>
</feature>
<dbReference type="AlphaFoldDB" id="A0A2X2CK60"/>
<keyword evidence="5" id="KW-0378">Hydrolase</keyword>
<feature type="domain" description="SMP-30/Gluconolactonase/LRE-like region" evidence="4">
    <location>
        <begin position="15"/>
        <end position="269"/>
    </location>
</feature>
<dbReference type="InterPro" id="IPR013658">
    <property type="entry name" value="SGL"/>
</dbReference>
<feature type="binding site" evidence="3">
    <location>
        <position position="106"/>
    </location>
    <ligand>
        <name>substrate</name>
    </ligand>
</feature>
<dbReference type="GO" id="GO:0019853">
    <property type="term" value="P:L-ascorbic acid biosynthetic process"/>
    <property type="evidence" value="ECO:0007669"/>
    <property type="project" value="TreeGrafter"/>
</dbReference>
<feature type="binding site" evidence="3">
    <location>
        <position position="159"/>
    </location>
    <ligand>
        <name>a divalent metal cation</name>
        <dbReference type="ChEBI" id="CHEBI:60240"/>
    </ligand>
</feature>
<keyword evidence="3" id="KW-0479">Metal-binding</keyword>
<name>A0A2X2CK60_PSELU</name>
<organism evidence="5 6">
    <name type="scientific">Pseudomonas luteola</name>
    <dbReference type="NCBI Taxonomy" id="47886"/>
    <lineage>
        <taxon>Bacteria</taxon>
        <taxon>Pseudomonadati</taxon>
        <taxon>Pseudomonadota</taxon>
        <taxon>Gammaproteobacteria</taxon>
        <taxon>Pseudomonadales</taxon>
        <taxon>Pseudomonadaceae</taxon>
        <taxon>Pseudomonas</taxon>
    </lineage>
</organism>
<dbReference type="SUPFAM" id="SSF63829">
    <property type="entry name" value="Calcium-dependent phosphotriesterase"/>
    <property type="match status" value="1"/>
</dbReference>
<feature type="binding site" evidence="3">
    <location>
        <position position="104"/>
    </location>
    <ligand>
        <name>substrate</name>
    </ligand>
</feature>
<dbReference type="PANTHER" id="PTHR10907:SF47">
    <property type="entry name" value="REGUCALCIN"/>
    <property type="match status" value="1"/>
</dbReference>
<dbReference type="PANTHER" id="PTHR10907">
    <property type="entry name" value="REGUCALCIN"/>
    <property type="match status" value="1"/>
</dbReference>
<dbReference type="PRINTS" id="PR01790">
    <property type="entry name" value="SMP30FAMILY"/>
</dbReference>
<keyword evidence="3" id="KW-0862">Zinc</keyword>
<gene>
    <name evidence="5" type="primary">gnl_1</name>
    <name evidence="5" type="ORF">NCTC11842_01993</name>
</gene>
<feature type="binding site" evidence="3">
    <location>
        <position position="16"/>
    </location>
    <ligand>
        <name>a divalent metal cation</name>
        <dbReference type="ChEBI" id="CHEBI:60240"/>
    </ligand>
</feature>
<dbReference type="Pfam" id="PF08450">
    <property type="entry name" value="SGL"/>
    <property type="match status" value="1"/>
</dbReference>
<evidence type="ECO:0000256" key="3">
    <source>
        <dbReference type="PIRSR" id="PIRSR605511-2"/>
    </source>
</evidence>
<comment type="similarity">
    <text evidence="1">Belongs to the SMP-30/CGR1 family.</text>
</comment>
<reference evidence="5 6" key="1">
    <citation type="submission" date="2018-06" db="EMBL/GenBank/DDBJ databases">
        <authorList>
            <consortium name="Pathogen Informatics"/>
            <person name="Doyle S."/>
        </authorList>
    </citation>
    <scope>NUCLEOTIDE SEQUENCE [LARGE SCALE GENOMIC DNA]</scope>
    <source>
        <strain evidence="5 6">NCTC11842</strain>
    </source>
</reference>
<evidence type="ECO:0000313" key="5">
    <source>
        <dbReference type="EMBL" id="SPZ06066.1"/>
    </source>
</evidence>
<evidence type="ECO:0000313" key="6">
    <source>
        <dbReference type="Proteomes" id="UP000250443"/>
    </source>
</evidence>
<proteinExistence type="inferred from homology"/>
<dbReference type="EC" id="3.1.1.17" evidence="5"/>
<feature type="binding site" evidence="3">
    <location>
        <position position="124"/>
    </location>
    <ligand>
        <name>substrate</name>
    </ligand>
</feature>
<accession>A0A2X2CK60</accession>
<evidence type="ECO:0000259" key="4">
    <source>
        <dbReference type="Pfam" id="PF08450"/>
    </source>
</evidence>
<sequence length="301" mass="32714">MMQAELILDARNGTGESPVWNLREQALYWVDIPARTLNRWSAADGSTRAWLAPEMIACVARYDGSDTAWLAGLESGLFKVEITDGDTLQATALANVTHPTGNMRFNDGRCDRQGRFWAGTMVMDMAAATPAGKLYRFPEQHSTAADGLTPILEDLIVPNGLGFSPDGRTMYLSDSHPNAQLIWAFDYDTDTGTPHNRRLFVDMNNYPGRPDGAAVDEDGCYWICGNDAGQIHRFTPDGKLDRSLTVPVKKPAMCAFGGPGLDTLFVTSIRPGGDLSDQPLAGGVFALRPGVKGLEEPTFRG</sequence>
<dbReference type="GO" id="GO:0005509">
    <property type="term" value="F:calcium ion binding"/>
    <property type="evidence" value="ECO:0007669"/>
    <property type="project" value="TreeGrafter"/>
</dbReference>
<protein>
    <submittedName>
        <fullName evidence="5">Senescence marker protein-30 family protein</fullName>
        <ecNumber evidence="5">3.1.1.17</ecNumber>
    </submittedName>
</protein>